<sequence length="370" mass="40720">MAKGQWGSWLRTDGGEHWLLGRGAWMPLRPLHAEFIALCRAVELAKIKRWSHVILKRDCKLAIDALRKGESSPDSRVQSDFLCVLELAKDLPVDPSKLRERDRVHAFSSPLDPEEARLCELISSVSVPENSIQINYCFEKCLFRLRMEGVTLQMQCGVMAIFIIIMVSMLFRGAASATNHTVGGVSGWDLTSDIQAWTSGTSFHVGDSLVFSYTPVHDVVEVEEEDYQMCDATEPIRTYNDGETVIPLTQEGSRYFICGRQGHCSMGLKLEAQVLASSPNATEPRGKGNSPGTPSRTPSHPPRSPPPLLRPPPPPKDDGDNGNFEIPPGSPSPTEAPGTTSASSRNIIIMPLVITTLLLLLLVMITIFFL</sequence>
<dbReference type="Gene3D" id="2.60.40.420">
    <property type="entry name" value="Cupredoxins - blue copper proteins"/>
    <property type="match status" value="1"/>
</dbReference>
<dbReference type="PANTHER" id="PTHR33021:SF499">
    <property type="entry name" value="OS12G0150500 PROTEIN"/>
    <property type="match status" value="1"/>
</dbReference>
<dbReference type="Pfam" id="PF02298">
    <property type="entry name" value="Cu_bind_like"/>
    <property type="match status" value="1"/>
</dbReference>
<dbReference type="InterPro" id="IPR008972">
    <property type="entry name" value="Cupredoxin"/>
</dbReference>
<keyword evidence="1" id="KW-0813">Transport</keyword>
<comment type="caution">
    <text evidence="9">The sequence shown here is derived from an EMBL/GenBank/DDBJ whole genome shotgun (WGS) entry which is preliminary data.</text>
</comment>
<dbReference type="EMBL" id="BTGU01000086">
    <property type="protein sequence ID" value="GMN59327.1"/>
    <property type="molecule type" value="Genomic_DNA"/>
</dbReference>
<dbReference type="AlphaFoldDB" id="A0AA88DPS2"/>
<keyword evidence="3" id="KW-0249">Electron transport</keyword>
<keyword evidence="2" id="KW-0479">Metal-binding</keyword>
<organism evidence="9 10">
    <name type="scientific">Ficus carica</name>
    <name type="common">Common fig</name>
    <dbReference type="NCBI Taxonomy" id="3494"/>
    <lineage>
        <taxon>Eukaryota</taxon>
        <taxon>Viridiplantae</taxon>
        <taxon>Streptophyta</taxon>
        <taxon>Embryophyta</taxon>
        <taxon>Tracheophyta</taxon>
        <taxon>Spermatophyta</taxon>
        <taxon>Magnoliopsida</taxon>
        <taxon>eudicotyledons</taxon>
        <taxon>Gunneridae</taxon>
        <taxon>Pentapetalae</taxon>
        <taxon>rosids</taxon>
        <taxon>fabids</taxon>
        <taxon>Rosales</taxon>
        <taxon>Moraceae</taxon>
        <taxon>Ficeae</taxon>
        <taxon>Ficus</taxon>
    </lineage>
</organism>
<dbReference type="PANTHER" id="PTHR33021">
    <property type="entry name" value="BLUE COPPER PROTEIN"/>
    <property type="match status" value="1"/>
</dbReference>
<feature type="compositionally biased region" description="Pro residues" evidence="6">
    <location>
        <begin position="299"/>
        <end position="314"/>
    </location>
</feature>
<feature type="transmembrane region" description="Helical" evidence="7">
    <location>
        <begin position="150"/>
        <end position="171"/>
    </location>
</feature>
<gene>
    <name evidence="9" type="ORF">TIFTF001_028420</name>
</gene>
<dbReference type="GO" id="GO:0046872">
    <property type="term" value="F:metal ion binding"/>
    <property type="evidence" value="ECO:0007669"/>
    <property type="project" value="UniProtKB-KW"/>
</dbReference>
<evidence type="ECO:0000256" key="4">
    <source>
        <dbReference type="ARBA" id="ARBA00023008"/>
    </source>
</evidence>
<evidence type="ECO:0000256" key="3">
    <source>
        <dbReference type="ARBA" id="ARBA00022982"/>
    </source>
</evidence>
<evidence type="ECO:0000256" key="2">
    <source>
        <dbReference type="ARBA" id="ARBA00022723"/>
    </source>
</evidence>
<protein>
    <recommendedName>
        <fullName evidence="8">Phytocyanin domain-containing protein</fullName>
    </recommendedName>
</protein>
<name>A0AA88DPS2_FICCA</name>
<reference evidence="9" key="1">
    <citation type="submission" date="2023-07" db="EMBL/GenBank/DDBJ databases">
        <title>draft genome sequence of fig (Ficus carica).</title>
        <authorList>
            <person name="Takahashi T."/>
            <person name="Nishimura K."/>
        </authorList>
    </citation>
    <scope>NUCLEOTIDE SEQUENCE</scope>
</reference>
<feature type="domain" description="Phytocyanin" evidence="8">
    <location>
        <begin position="178"/>
        <end position="276"/>
    </location>
</feature>
<keyword evidence="5" id="KW-0325">Glycoprotein</keyword>
<dbReference type="SUPFAM" id="SSF53098">
    <property type="entry name" value="Ribonuclease H-like"/>
    <property type="match status" value="1"/>
</dbReference>
<dbReference type="CDD" id="cd06222">
    <property type="entry name" value="RNase_H_like"/>
    <property type="match status" value="1"/>
</dbReference>
<evidence type="ECO:0000256" key="6">
    <source>
        <dbReference type="SAM" id="MobiDB-lite"/>
    </source>
</evidence>
<evidence type="ECO:0000313" key="10">
    <source>
        <dbReference type="Proteomes" id="UP001187192"/>
    </source>
</evidence>
<evidence type="ECO:0000256" key="1">
    <source>
        <dbReference type="ARBA" id="ARBA00022448"/>
    </source>
</evidence>
<dbReference type="GO" id="GO:0005886">
    <property type="term" value="C:plasma membrane"/>
    <property type="evidence" value="ECO:0007669"/>
    <property type="project" value="TreeGrafter"/>
</dbReference>
<dbReference type="PROSITE" id="PS51485">
    <property type="entry name" value="PHYTOCYANIN"/>
    <property type="match status" value="1"/>
</dbReference>
<dbReference type="InterPro" id="IPR039391">
    <property type="entry name" value="Phytocyanin-like"/>
</dbReference>
<proteinExistence type="predicted"/>
<dbReference type="InterPro" id="IPR012337">
    <property type="entry name" value="RNaseH-like_sf"/>
</dbReference>
<keyword evidence="7" id="KW-0472">Membrane</keyword>
<evidence type="ECO:0000313" key="9">
    <source>
        <dbReference type="EMBL" id="GMN59327.1"/>
    </source>
</evidence>
<dbReference type="InterPro" id="IPR003245">
    <property type="entry name" value="Phytocyanin_dom"/>
</dbReference>
<keyword evidence="10" id="KW-1185">Reference proteome</keyword>
<evidence type="ECO:0000259" key="8">
    <source>
        <dbReference type="PROSITE" id="PS51485"/>
    </source>
</evidence>
<feature type="region of interest" description="Disordered" evidence="6">
    <location>
        <begin position="277"/>
        <end position="341"/>
    </location>
</feature>
<accession>A0AA88DPS2</accession>
<evidence type="ECO:0000256" key="5">
    <source>
        <dbReference type="ARBA" id="ARBA00023180"/>
    </source>
</evidence>
<keyword evidence="4" id="KW-0186">Copper</keyword>
<dbReference type="InterPro" id="IPR044730">
    <property type="entry name" value="RNase_H-like_dom_plant"/>
</dbReference>
<dbReference type="FunFam" id="2.60.40.420:FF:000003">
    <property type="entry name" value="Blue copper"/>
    <property type="match status" value="1"/>
</dbReference>
<keyword evidence="7" id="KW-0812">Transmembrane</keyword>
<dbReference type="CDD" id="cd04216">
    <property type="entry name" value="Phytocyanin"/>
    <property type="match status" value="1"/>
</dbReference>
<keyword evidence="7" id="KW-1133">Transmembrane helix</keyword>
<feature type="transmembrane region" description="Helical" evidence="7">
    <location>
        <begin position="347"/>
        <end position="369"/>
    </location>
</feature>
<evidence type="ECO:0000256" key="7">
    <source>
        <dbReference type="SAM" id="Phobius"/>
    </source>
</evidence>
<dbReference type="Proteomes" id="UP001187192">
    <property type="component" value="Unassembled WGS sequence"/>
</dbReference>
<dbReference type="GO" id="GO:0009055">
    <property type="term" value="F:electron transfer activity"/>
    <property type="evidence" value="ECO:0007669"/>
    <property type="project" value="InterPro"/>
</dbReference>
<dbReference type="SUPFAM" id="SSF49503">
    <property type="entry name" value="Cupredoxins"/>
    <property type="match status" value="1"/>
</dbReference>